<dbReference type="InterPro" id="IPR051071">
    <property type="entry name" value="LRR-bact_E3_ubiq_ligases"/>
</dbReference>
<dbReference type="Gene3D" id="3.80.10.10">
    <property type="entry name" value="Ribonuclease Inhibitor"/>
    <property type="match status" value="1"/>
</dbReference>
<evidence type="ECO:0000313" key="5">
    <source>
        <dbReference type="EMBL" id="MBB5199952.1"/>
    </source>
</evidence>
<name>A0A840RS17_9BURK</name>
<protein>
    <submittedName>
        <fullName evidence="5">Leucine-rich repeat (LRR) protein</fullName>
    </submittedName>
</protein>
<dbReference type="PROSITE" id="PS51450">
    <property type="entry name" value="LRR"/>
    <property type="match status" value="3"/>
</dbReference>
<dbReference type="RefSeq" id="WP_168056299.1">
    <property type="nucleotide sequence ID" value="NZ_JAAOZT010000009.1"/>
</dbReference>
<dbReference type="InterPro" id="IPR032675">
    <property type="entry name" value="LRR_dom_sf"/>
</dbReference>
<dbReference type="EMBL" id="JACHHQ010000003">
    <property type="protein sequence ID" value="MBB5199952.1"/>
    <property type="molecule type" value="Genomic_DNA"/>
</dbReference>
<keyword evidence="2" id="KW-0433">Leucine-rich repeat</keyword>
<dbReference type="Pfam" id="PF00560">
    <property type="entry name" value="LRR_1"/>
    <property type="match status" value="1"/>
</dbReference>
<sequence length="271" mass="30904">MLTIRSSQPSPTASVDFNRSTSSTQVVADKEKKLFEEWRLWVMNAPVGEGKNREIACNRMEDCKKRDAVWLELNDLGLSSLPGSWPPSVKYLNLSNNCLTCLPTLPDLLEFLYADHNLLTHLPEVWPAGVIELHLNFNQLEQLPKILPTNLTYLDVSDNRLKSLSDSLPFFIEVIIAYNNYLTHLSVSPIYLTEINVSNNQIKDLPEYFSPSLRTCDVSYNQITRIPAGIIAFAGAARFYVRHNPFPENVQRAIHDLDFNPSYYRVKFIGV</sequence>
<evidence type="ECO:0000256" key="4">
    <source>
        <dbReference type="SAM" id="MobiDB-lite"/>
    </source>
</evidence>
<keyword evidence="6" id="KW-1185">Reference proteome</keyword>
<dbReference type="AlphaFoldDB" id="A0A840RS17"/>
<evidence type="ECO:0000256" key="2">
    <source>
        <dbReference type="ARBA" id="ARBA00022614"/>
    </source>
</evidence>
<dbReference type="InterPro" id="IPR001611">
    <property type="entry name" value="Leu-rich_rpt"/>
</dbReference>
<dbReference type="SMART" id="SM00364">
    <property type="entry name" value="LRR_BAC"/>
    <property type="match status" value="7"/>
</dbReference>
<keyword evidence="3" id="KW-0677">Repeat</keyword>
<organism evidence="5 6">
    <name type="scientific">Glaciimonas immobilis</name>
    <dbReference type="NCBI Taxonomy" id="728004"/>
    <lineage>
        <taxon>Bacteria</taxon>
        <taxon>Pseudomonadati</taxon>
        <taxon>Pseudomonadota</taxon>
        <taxon>Betaproteobacteria</taxon>
        <taxon>Burkholderiales</taxon>
        <taxon>Oxalobacteraceae</taxon>
        <taxon>Glaciimonas</taxon>
    </lineage>
</organism>
<dbReference type="Proteomes" id="UP000571084">
    <property type="component" value="Unassembled WGS sequence"/>
</dbReference>
<evidence type="ECO:0000256" key="1">
    <source>
        <dbReference type="ARBA" id="ARBA00009868"/>
    </source>
</evidence>
<accession>A0A840RS17</accession>
<reference evidence="5 6" key="1">
    <citation type="submission" date="2020-08" db="EMBL/GenBank/DDBJ databases">
        <title>Genomic Encyclopedia of Type Strains, Phase IV (KMG-IV): sequencing the most valuable type-strain genomes for metagenomic binning, comparative biology and taxonomic classification.</title>
        <authorList>
            <person name="Goeker M."/>
        </authorList>
    </citation>
    <scope>NUCLEOTIDE SEQUENCE [LARGE SCALE GENOMIC DNA]</scope>
    <source>
        <strain evidence="5 6">DSM 23240</strain>
    </source>
</reference>
<evidence type="ECO:0000313" key="6">
    <source>
        <dbReference type="Proteomes" id="UP000571084"/>
    </source>
</evidence>
<dbReference type="SUPFAM" id="SSF52058">
    <property type="entry name" value="L domain-like"/>
    <property type="match status" value="1"/>
</dbReference>
<dbReference type="PANTHER" id="PTHR47114">
    <property type="match status" value="1"/>
</dbReference>
<evidence type="ECO:0000256" key="3">
    <source>
        <dbReference type="ARBA" id="ARBA00022737"/>
    </source>
</evidence>
<comment type="similarity">
    <text evidence="1">Belongs to the LRR-containing bacterial E3 ligase family.</text>
</comment>
<gene>
    <name evidence="5" type="ORF">HNR39_001784</name>
</gene>
<feature type="region of interest" description="Disordered" evidence="4">
    <location>
        <begin position="1"/>
        <end position="21"/>
    </location>
</feature>
<dbReference type="PANTHER" id="PTHR47114:SF2">
    <property type="entry name" value="OLIGODENDROCYTE-MYELIN GLYCOPROTEIN"/>
    <property type="match status" value="1"/>
</dbReference>
<proteinExistence type="inferred from homology"/>
<comment type="caution">
    <text evidence="5">The sequence shown here is derived from an EMBL/GenBank/DDBJ whole genome shotgun (WGS) entry which is preliminary data.</text>
</comment>